<gene>
    <name evidence="1" type="ORF">NEIMUCOT_03611</name>
</gene>
<dbReference type="STRING" id="546266.NEIMUCOT_03611"/>
<accession>D2ZSM9</accession>
<dbReference type="Proteomes" id="UP000003344">
    <property type="component" value="Unassembled WGS sequence"/>
</dbReference>
<evidence type="ECO:0000313" key="1">
    <source>
        <dbReference type="EMBL" id="EFC89812.1"/>
    </source>
</evidence>
<dbReference type="EMBL" id="ACDX02000001">
    <property type="protein sequence ID" value="EFC89812.1"/>
    <property type="molecule type" value="Genomic_DNA"/>
</dbReference>
<evidence type="ECO:0000313" key="2">
    <source>
        <dbReference type="Proteomes" id="UP000003344"/>
    </source>
</evidence>
<sequence>MGLETHQTWLKTNHRVSLFYEIFFKNIYHSNSNGKRMICSYLQLQDNNGQFPTFGKQDMQA</sequence>
<organism evidence="1 2">
    <name type="scientific">Neisseria mucosa (strain ATCC 25996 / DSM 4631 / NCTC 10774 / M26)</name>
    <dbReference type="NCBI Taxonomy" id="546266"/>
    <lineage>
        <taxon>Bacteria</taxon>
        <taxon>Pseudomonadati</taxon>
        <taxon>Pseudomonadota</taxon>
        <taxon>Betaproteobacteria</taxon>
        <taxon>Neisseriales</taxon>
        <taxon>Neisseriaceae</taxon>
        <taxon>Neisseria</taxon>
    </lineage>
</organism>
<protein>
    <submittedName>
        <fullName evidence="1">Uncharacterized protein</fullName>
    </submittedName>
</protein>
<comment type="caution">
    <text evidence="1">The sequence shown here is derived from an EMBL/GenBank/DDBJ whole genome shotgun (WGS) entry which is preliminary data.</text>
</comment>
<proteinExistence type="predicted"/>
<dbReference type="AlphaFoldDB" id="D2ZSM9"/>
<name>D2ZSM9_NEIM2</name>
<reference evidence="1 2" key="1">
    <citation type="submission" date="2009-10" db="EMBL/GenBank/DDBJ databases">
        <authorList>
            <person name="Weinstock G."/>
            <person name="Sodergren E."/>
            <person name="Clifton S."/>
            <person name="Fulton L."/>
            <person name="Fulton B."/>
            <person name="Courtney L."/>
            <person name="Fronick C."/>
            <person name="Harrison M."/>
            <person name="Strong C."/>
            <person name="Farmer C."/>
            <person name="Delahaunty K."/>
            <person name="Markovic C."/>
            <person name="Hall O."/>
            <person name="Minx P."/>
            <person name="Tomlinson C."/>
            <person name="Mitreva M."/>
            <person name="Nelson J."/>
            <person name="Hou S."/>
            <person name="Wollam A."/>
            <person name="Pepin K.H."/>
            <person name="Johnson M."/>
            <person name="Bhonagiri V."/>
            <person name="Nash W.E."/>
            <person name="Warren W."/>
            <person name="Chinwalla A."/>
            <person name="Mardis E.R."/>
            <person name="Wilson R.K."/>
        </authorList>
    </citation>
    <scope>NUCLEOTIDE SEQUENCE [LARGE SCALE GENOMIC DNA]</scope>
    <source>
        <strain evidence="2">ATCC 25996 / DSM 4631 / NCTC 10774 / M26</strain>
    </source>
</reference>